<dbReference type="GO" id="GO:0003723">
    <property type="term" value="F:RNA binding"/>
    <property type="evidence" value="ECO:0007669"/>
    <property type="project" value="InterPro"/>
</dbReference>
<reference evidence="7" key="1">
    <citation type="submission" date="2018-06" db="EMBL/GenBank/DDBJ databases">
        <authorList>
            <person name="Guldener U."/>
        </authorList>
    </citation>
    <scope>NUCLEOTIDE SEQUENCE [LARGE SCALE GENOMIC DNA]</scope>
    <source>
        <strain evidence="7">UTAD17</strain>
    </source>
</reference>
<evidence type="ECO:0000256" key="1">
    <source>
        <dbReference type="ARBA" id="ARBA00007953"/>
    </source>
</evidence>
<dbReference type="InterPro" id="IPR042214">
    <property type="entry name" value="TruD_catalytic"/>
</dbReference>
<feature type="region of interest" description="Disordered" evidence="4">
    <location>
        <begin position="77"/>
        <end position="109"/>
    </location>
</feature>
<sequence length="688" mass="78982">MAETGKRTLVETNDDAPKKLKLTMASISEKDVGITEFLSPQTSGFKGQIKQRYSDFLVNEISLDDTVVHLNDKGFKMPKKEKKVEQGREKGDGNNKRTNQKDELKISRKDFQIDPESRKQLVELLGEDDVISLENVYKELNVMETKNSFDNKTTRTNLHQLIRKVFDNQLESVTTPDNHFKIANNNKKSRVSKEYLIEQSKDKNGIENWGYGPDKQFIHFTLYKENKETMDAINIITRYLKTPTRNIKFAGTKDRRGVTCQRLSISKIRLDRLNALNKVLKGIVLGGYKFEDKALNLGQLHGNEFYIAIRNVHDFGGNGDDITTLEKILNEGGKSLTEKGFINYFGMQRFGTFSVSTHEIGKILLAGEYKKACNLILADQENVMPKSREARKIWEETKDATLALSKMPRQCVAENALLFHLSKAHKDESVNDYTHADYHNALMKIPRNLRTMYVHAYQSYVWNCAVSERIKKFGLTLVPGDLVLVKENVESNTSTIKRETNGSLDENDDFEEDLREADFVRAFALSQEDIDSNKYTIEDVVLPTPGFDIKYPEIKEMRDFYVELMAKDDMNPFDMVRKVRDFSLPGSYRPIIGSVKEFEWKIIKYENETDFLINTDLEILNNTIAKNNCQKFFKAKLSRFSESNPNGSKVSVILKFQLGVSAYATMLLRELMKVETSRRGDMCDIKAL</sequence>
<comment type="similarity">
    <text evidence="1">Belongs to the pseudouridine synthase TruD family.</text>
</comment>
<dbReference type="PIRSF" id="PIRSF037016">
    <property type="entry name" value="Pseudouridin_synth_euk_prd"/>
    <property type="match status" value="1"/>
</dbReference>
<dbReference type="PANTHER" id="PTHR13326">
    <property type="entry name" value="TRNA PSEUDOURIDINE SYNTHASE D"/>
    <property type="match status" value="1"/>
</dbReference>
<dbReference type="PROSITE" id="PS01268">
    <property type="entry name" value="UPF0024"/>
    <property type="match status" value="1"/>
</dbReference>
<dbReference type="GO" id="GO:0005634">
    <property type="term" value="C:nucleus"/>
    <property type="evidence" value="ECO:0007669"/>
    <property type="project" value="TreeGrafter"/>
</dbReference>
<dbReference type="Gene3D" id="3.30.2350.20">
    <property type="entry name" value="TruD, catalytic domain"/>
    <property type="match status" value="2"/>
</dbReference>
<dbReference type="GO" id="GO:0008033">
    <property type="term" value="P:tRNA processing"/>
    <property type="evidence" value="ECO:0007669"/>
    <property type="project" value="UniProtKB-KW"/>
</dbReference>
<dbReference type="PANTHER" id="PTHR13326:SF21">
    <property type="entry name" value="PSEUDOURIDYLATE SYNTHASE PUS7L"/>
    <property type="match status" value="1"/>
</dbReference>
<keyword evidence="7" id="KW-1185">Reference proteome</keyword>
<evidence type="ECO:0000256" key="4">
    <source>
        <dbReference type="SAM" id="MobiDB-lite"/>
    </source>
</evidence>
<dbReference type="Pfam" id="PF01142">
    <property type="entry name" value="TruD"/>
    <property type="match status" value="1"/>
</dbReference>
<accession>A0A376B1G8</accession>
<evidence type="ECO:0000256" key="2">
    <source>
        <dbReference type="ARBA" id="ARBA00022694"/>
    </source>
</evidence>
<feature type="domain" description="TRUD" evidence="5">
    <location>
        <begin position="340"/>
        <end position="594"/>
    </location>
</feature>
<evidence type="ECO:0000313" key="6">
    <source>
        <dbReference type="EMBL" id="SSD58528.1"/>
    </source>
</evidence>
<evidence type="ECO:0000256" key="3">
    <source>
        <dbReference type="ARBA" id="ARBA00023235"/>
    </source>
</evidence>
<keyword evidence="3" id="KW-0413">Isomerase</keyword>
<evidence type="ECO:0000313" key="7">
    <source>
        <dbReference type="Proteomes" id="UP000262825"/>
    </source>
</evidence>
<feature type="compositionally biased region" description="Basic and acidic residues" evidence="4">
    <location>
        <begin position="82"/>
        <end position="109"/>
    </location>
</feature>
<dbReference type="InterPro" id="IPR011760">
    <property type="entry name" value="PsdUridine_synth_TruD_insert"/>
</dbReference>
<evidence type="ECO:0000259" key="5">
    <source>
        <dbReference type="PROSITE" id="PS50984"/>
    </source>
</evidence>
<dbReference type="GO" id="GO:0001522">
    <property type="term" value="P:pseudouridine synthesis"/>
    <property type="evidence" value="ECO:0007669"/>
    <property type="project" value="InterPro"/>
</dbReference>
<dbReference type="NCBIfam" id="TIGR00094">
    <property type="entry name" value="tRNA_TruD_broad"/>
    <property type="match status" value="1"/>
</dbReference>
<dbReference type="InterPro" id="IPR020103">
    <property type="entry name" value="PsdUridine_synth_cat_dom_sf"/>
</dbReference>
<organism evidence="6 7">
    <name type="scientific">Saccharomycodes ludwigii</name>
    <dbReference type="NCBI Taxonomy" id="36035"/>
    <lineage>
        <taxon>Eukaryota</taxon>
        <taxon>Fungi</taxon>
        <taxon>Dikarya</taxon>
        <taxon>Ascomycota</taxon>
        <taxon>Saccharomycotina</taxon>
        <taxon>Saccharomycetes</taxon>
        <taxon>Saccharomycodales</taxon>
        <taxon>Saccharomycodaceae</taxon>
        <taxon>Saccharomycodes</taxon>
    </lineage>
</organism>
<dbReference type="InterPro" id="IPR001656">
    <property type="entry name" value="PsdUridine_synth_TruD"/>
</dbReference>
<dbReference type="PROSITE" id="PS50984">
    <property type="entry name" value="TRUD"/>
    <property type="match status" value="1"/>
</dbReference>
<dbReference type="SUPFAM" id="SSF55120">
    <property type="entry name" value="Pseudouridine synthase"/>
    <property type="match status" value="1"/>
</dbReference>
<protein>
    <submittedName>
        <fullName evidence="6">Probable Multisubstrate pseudouridine synthase 7</fullName>
    </submittedName>
</protein>
<dbReference type="InterPro" id="IPR020119">
    <property type="entry name" value="PsdUridine_synth_TruD_CS"/>
</dbReference>
<dbReference type="OrthoDB" id="447290at2759"/>
<dbReference type="EMBL" id="UFAJ01000021">
    <property type="protein sequence ID" value="SSD58528.1"/>
    <property type="molecule type" value="Genomic_DNA"/>
</dbReference>
<dbReference type="GO" id="GO:0009982">
    <property type="term" value="F:pseudouridine synthase activity"/>
    <property type="evidence" value="ECO:0007669"/>
    <property type="project" value="InterPro"/>
</dbReference>
<keyword evidence="2" id="KW-0819">tRNA processing</keyword>
<gene>
    <name evidence="6" type="ORF">SCODWIG_00289</name>
</gene>
<proteinExistence type="inferred from homology"/>
<dbReference type="Proteomes" id="UP000262825">
    <property type="component" value="Unassembled WGS sequence"/>
</dbReference>
<dbReference type="CDD" id="cd02576">
    <property type="entry name" value="PseudoU_synth_ScPUS7"/>
    <property type="match status" value="1"/>
</dbReference>
<dbReference type="VEuPathDB" id="FungiDB:SCODWIG_00289"/>
<dbReference type="AlphaFoldDB" id="A0A376B1G8"/>
<name>A0A376B1G8_9ASCO</name>